<dbReference type="Proteomes" id="UP000076858">
    <property type="component" value="Unassembled WGS sequence"/>
</dbReference>
<keyword evidence="1" id="KW-0732">Signal</keyword>
<dbReference type="EMBL" id="LRGB01000930">
    <property type="protein sequence ID" value="KZS15107.1"/>
    <property type="molecule type" value="Genomic_DNA"/>
</dbReference>
<proteinExistence type="predicted"/>
<evidence type="ECO:0008006" key="4">
    <source>
        <dbReference type="Google" id="ProtNLM"/>
    </source>
</evidence>
<organism evidence="2 3">
    <name type="scientific">Daphnia magna</name>
    <dbReference type="NCBI Taxonomy" id="35525"/>
    <lineage>
        <taxon>Eukaryota</taxon>
        <taxon>Metazoa</taxon>
        <taxon>Ecdysozoa</taxon>
        <taxon>Arthropoda</taxon>
        <taxon>Crustacea</taxon>
        <taxon>Branchiopoda</taxon>
        <taxon>Diplostraca</taxon>
        <taxon>Cladocera</taxon>
        <taxon>Anomopoda</taxon>
        <taxon>Daphniidae</taxon>
        <taxon>Daphnia</taxon>
    </lineage>
</organism>
<sequence>MHMSGCCLCLLKCVVKMLVRFCLGRLPCSEEKKLVRISLGNKTKEAAAAAEAAKLMGVRSWVTLLGKKSCFNHWLPLQHHFLVFLFPLHRSSIDVHVRPVSRHRNTDV</sequence>
<accession>A0A164YC90</accession>
<evidence type="ECO:0000313" key="3">
    <source>
        <dbReference type="Proteomes" id="UP000076858"/>
    </source>
</evidence>
<keyword evidence="3" id="KW-1185">Reference proteome</keyword>
<evidence type="ECO:0000313" key="2">
    <source>
        <dbReference type="EMBL" id="KZS15107.1"/>
    </source>
</evidence>
<gene>
    <name evidence="2" type="ORF">APZ42_019671</name>
</gene>
<protein>
    <recommendedName>
        <fullName evidence="4">Secreted protein</fullName>
    </recommendedName>
</protein>
<feature type="chain" id="PRO_5007854613" description="Secreted protein" evidence="1">
    <location>
        <begin position="25"/>
        <end position="108"/>
    </location>
</feature>
<dbReference type="AlphaFoldDB" id="A0A164YC90"/>
<reference evidence="2 3" key="1">
    <citation type="submission" date="2016-03" db="EMBL/GenBank/DDBJ databases">
        <title>EvidentialGene: Evidence-directed Construction of Genes on Genomes.</title>
        <authorList>
            <person name="Gilbert D.G."/>
            <person name="Choi J.-H."/>
            <person name="Mockaitis K."/>
            <person name="Colbourne J."/>
            <person name="Pfrender M."/>
        </authorList>
    </citation>
    <scope>NUCLEOTIDE SEQUENCE [LARGE SCALE GENOMIC DNA]</scope>
    <source>
        <strain evidence="2 3">Xinb3</strain>
        <tissue evidence="2">Complete organism</tissue>
    </source>
</reference>
<feature type="signal peptide" evidence="1">
    <location>
        <begin position="1"/>
        <end position="24"/>
    </location>
</feature>
<evidence type="ECO:0000256" key="1">
    <source>
        <dbReference type="SAM" id="SignalP"/>
    </source>
</evidence>
<name>A0A164YC90_9CRUS</name>
<comment type="caution">
    <text evidence="2">The sequence shown here is derived from an EMBL/GenBank/DDBJ whole genome shotgun (WGS) entry which is preliminary data.</text>
</comment>